<accession>A0A1Z4KWK6</accession>
<dbReference type="SMART" id="SM00530">
    <property type="entry name" value="HTH_XRE"/>
    <property type="match status" value="1"/>
</dbReference>
<dbReference type="GO" id="GO:0003677">
    <property type="term" value="F:DNA binding"/>
    <property type="evidence" value="ECO:0007669"/>
    <property type="project" value="InterPro"/>
</dbReference>
<proteinExistence type="predicted"/>
<dbReference type="Pfam" id="PF13443">
    <property type="entry name" value="HTH_26"/>
    <property type="match status" value="1"/>
</dbReference>
<evidence type="ECO:0000313" key="3">
    <source>
        <dbReference type="Proteomes" id="UP000217507"/>
    </source>
</evidence>
<dbReference type="Proteomes" id="UP000217507">
    <property type="component" value="Plasmid Plasmid3 dna"/>
</dbReference>
<dbReference type="InterPro" id="IPR001387">
    <property type="entry name" value="Cro/C1-type_HTH"/>
</dbReference>
<keyword evidence="2" id="KW-0614">Plasmid</keyword>
<dbReference type="PANTHER" id="PTHR37301:SF1">
    <property type="entry name" value="DNA-BINDING PROTEIN"/>
    <property type="match status" value="1"/>
</dbReference>
<dbReference type="AlphaFoldDB" id="A0A1Z4KWK6"/>
<dbReference type="Gene3D" id="1.10.260.40">
    <property type="entry name" value="lambda repressor-like DNA-binding domains"/>
    <property type="match status" value="1"/>
</dbReference>
<dbReference type="PANTHER" id="PTHR37301">
    <property type="entry name" value="DNA-BINDING PROTEIN-RELATED"/>
    <property type="match status" value="1"/>
</dbReference>
<sequence>MAVLITLKKVREAKGISQNDLARITGYSVQNIQKIEQGRVSSLTLDAFDRFCKALGCLPGDLLEYTPDDDGQPEVITPEQSKIEVADNIKQKTKSSAKKKSVGQMLRIEKKTA</sequence>
<dbReference type="EMBL" id="AP018219">
    <property type="protein sequence ID" value="BAY73272.1"/>
    <property type="molecule type" value="Genomic_DNA"/>
</dbReference>
<feature type="domain" description="HTH cro/C1-type" evidence="1">
    <location>
        <begin position="7"/>
        <end position="62"/>
    </location>
</feature>
<dbReference type="InterPro" id="IPR010982">
    <property type="entry name" value="Lambda_DNA-bd_dom_sf"/>
</dbReference>
<protein>
    <submittedName>
        <fullName evidence="2">XRE family transcriptional regulator</fullName>
    </submittedName>
</protein>
<dbReference type="SUPFAM" id="SSF47413">
    <property type="entry name" value="lambda repressor-like DNA-binding domains"/>
    <property type="match status" value="1"/>
</dbReference>
<organism evidence="2 3">
    <name type="scientific">Trichormus variabilis NIES-23</name>
    <dbReference type="NCBI Taxonomy" id="1973479"/>
    <lineage>
        <taxon>Bacteria</taxon>
        <taxon>Bacillati</taxon>
        <taxon>Cyanobacteriota</taxon>
        <taxon>Cyanophyceae</taxon>
        <taxon>Nostocales</taxon>
        <taxon>Nostocaceae</taxon>
        <taxon>Trichormus</taxon>
    </lineage>
</organism>
<dbReference type="PROSITE" id="PS50943">
    <property type="entry name" value="HTH_CROC1"/>
    <property type="match status" value="1"/>
</dbReference>
<reference evidence="2 3" key="1">
    <citation type="submission" date="2017-06" db="EMBL/GenBank/DDBJ databases">
        <title>Genome sequencing of cyanobaciteial culture collection at National Institute for Environmental Studies (NIES).</title>
        <authorList>
            <person name="Hirose Y."/>
            <person name="Shimura Y."/>
            <person name="Fujisawa T."/>
            <person name="Nakamura Y."/>
            <person name="Kawachi M."/>
        </authorList>
    </citation>
    <scope>NUCLEOTIDE SEQUENCE [LARGE SCALE GENOMIC DNA]</scope>
    <source>
        <strain evidence="2 3">NIES-23</strain>
        <plasmid evidence="3">Plasmid Plasmid3 dna</plasmid>
    </source>
</reference>
<evidence type="ECO:0000313" key="2">
    <source>
        <dbReference type="EMBL" id="BAY73272.1"/>
    </source>
</evidence>
<dbReference type="CDD" id="cd00093">
    <property type="entry name" value="HTH_XRE"/>
    <property type="match status" value="1"/>
</dbReference>
<geneLocation type="plasmid" evidence="2">
    <name>plasmid3</name>
</geneLocation>
<evidence type="ECO:0000259" key="1">
    <source>
        <dbReference type="PROSITE" id="PS50943"/>
    </source>
</evidence>
<gene>
    <name evidence="2" type="ORF">NIES23_61000</name>
</gene>
<name>A0A1Z4KWK6_ANAVA</name>